<dbReference type="GO" id="GO:0005737">
    <property type="term" value="C:cytoplasm"/>
    <property type="evidence" value="ECO:0007669"/>
    <property type="project" value="InterPro"/>
</dbReference>
<organism evidence="8 9">
    <name type="scientific">Candidatus Aphodosoma intestinipullorum</name>
    <dbReference type="NCBI Taxonomy" id="2840674"/>
    <lineage>
        <taxon>Bacteria</taxon>
        <taxon>Pseudomonadati</taxon>
        <taxon>Bacteroidota</taxon>
        <taxon>Bacteroidia</taxon>
        <taxon>Bacteroidales</taxon>
        <taxon>Candidatus Aphodosoma</taxon>
    </lineage>
</organism>
<evidence type="ECO:0000256" key="3">
    <source>
        <dbReference type="ARBA" id="ARBA00022630"/>
    </source>
</evidence>
<dbReference type="InterPro" id="IPR005720">
    <property type="entry name" value="Dihydroorotate_DH_cat"/>
</dbReference>
<dbReference type="InterPro" id="IPR050074">
    <property type="entry name" value="DHO_dehydrogenase"/>
</dbReference>
<evidence type="ECO:0000256" key="2">
    <source>
        <dbReference type="ARBA" id="ARBA00004725"/>
    </source>
</evidence>
<evidence type="ECO:0000256" key="6">
    <source>
        <dbReference type="ARBA" id="ARBA00023002"/>
    </source>
</evidence>
<evidence type="ECO:0000313" key="8">
    <source>
        <dbReference type="EMBL" id="MBO8439317.1"/>
    </source>
</evidence>
<keyword evidence="4" id="KW-0288">FMN</keyword>
<evidence type="ECO:0000256" key="1">
    <source>
        <dbReference type="ARBA" id="ARBA00001917"/>
    </source>
</evidence>
<dbReference type="Proteomes" id="UP000712007">
    <property type="component" value="Unassembled WGS sequence"/>
</dbReference>
<keyword evidence="3" id="KW-0285">Flavoprotein</keyword>
<dbReference type="Gene3D" id="3.20.20.70">
    <property type="entry name" value="Aldolase class I"/>
    <property type="match status" value="1"/>
</dbReference>
<dbReference type="EMBL" id="JADIMV010000030">
    <property type="protein sequence ID" value="MBO8439317.1"/>
    <property type="molecule type" value="Genomic_DNA"/>
</dbReference>
<reference evidence="8" key="2">
    <citation type="journal article" date="2021" name="PeerJ">
        <title>Extensive microbial diversity within the chicken gut microbiome revealed by metagenomics and culture.</title>
        <authorList>
            <person name="Gilroy R."/>
            <person name="Ravi A."/>
            <person name="Getino M."/>
            <person name="Pursley I."/>
            <person name="Horton D.L."/>
            <person name="Alikhan N.F."/>
            <person name="Baker D."/>
            <person name="Gharbi K."/>
            <person name="Hall N."/>
            <person name="Watson M."/>
            <person name="Adriaenssens E.M."/>
            <person name="Foster-Nyarko E."/>
            <person name="Jarju S."/>
            <person name="Secka A."/>
            <person name="Antonio M."/>
            <person name="Oren A."/>
            <person name="Chaudhuri R.R."/>
            <person name="La Ragione R."/>
            <person name="Hildebrand F."/>
            <person name="Pallen M.J."/>
        </authorList>
    </citation>
    <scope>NUCLEOTIDE SEQUENCE</scope>
    <source>
        <strain evidence="8">3924</strain>
    </source>
</reference>
<dbReference type="NCBIfam" id="NF005741">
    <property type="entry name" value="PRK07565.1"/>
    <property type="match status" value="1"/>
</dbReference>
<dbReference type="InterPro" id="IPR013785">
    <property type="entry name" value="Aldolase_TIM"/>
</dbReference>
<evidence type="ECO:0000256" key="4">
    <source>
        <dbReference type="ARBA" id="ARBA00022643"/>
    </source>
</evidence>
<dbReference type="PANTHER" id="PTHR48109">
    <property type="entry name" value="DIHYDROOROTATE DEHYDROGENASE (QUINONE), MITOCHONDRIAL-RELATED"/>
    <property type="match status" value="1"/>
</dbReference>
<name>A0A940DKE9_9BACT</name>
<dbReference type="AlphaFoldDB" id="A0A940DKE9"/>
<keyword evidence="5" id="KW-0665">Pyrimidine biosynthesis</keyword>
<gene>
    <name evidence="8" type="ORF">IAC51_01550</name>
</gene>
<dbReference type="InterPro" id="IPR012135">
    <property type="entry name" value="Dihydroorotate_DH_1_2"/>
</dbReference>
<dbReference type="GO" id="GO:0004152">
    <property type="term" value="F:dihydroorotate dehydrogenase activity"/>
    <property type="evidence" value="ECO:0007669"/>
    <property type="project" value="InterPro"/>
</dbReference>
<comment type="cofactor">
    <cofactor evidence="1">
        <name>FMN</name>
        <dbReference type="ChEBI" id="CHEBI:58210"/>
    </cofactor>
</comment>
<dbReference type="PANTHER" id="PTHR48109:SF3">
    <property type="entry name" value="SLL0744 PROTEIN"/>
    <property type="match status" value="1"/>
</dbReference>
<dbReference type="Pfam" id="PF01180">
    <property type="entry name" value="DHO_dh"/>
    <property type="match status" value="1"/>
</dbReference>
<comment type="pathway">
    <text evidence="2">Pyrimidine metabolism; UMP biosynthesis via de novo pathway.</text>
</comment>
<dbReference type="SUPFAM" id="SSF51395">
    <property type="entry name" value="FMN-linked oxidoreductases"/>
    <property type="match status" value="1"/>
</dbReference>
<evidence type="ECO:0000256" key="5">
    <source>
        <dbReference type="ARBA" id="ARBA00022975"/>
    </source>
</evidence>
<evidence type="ECO:0000313" key="9">
    <source>
        <dbReference type="Proteomes" id="UP000712007"/>
    </source>
</evidence>
<keyword evidence="6" id="KW-0560">Oxidoreductase</keyword>
<accession>A0A940DKE9</accession>
<feature type="domain" description="Dihydroorotate dehydrogenase catalytic" evidence="7">
    <location>
        <begin position="5"/>
        <end position="281"/>
    </location>
</feature>
<dbReference type="PIRSF" id="PIRSF000164">
    <property type="entry name" value="DHO_oxidase"/>
    <property type="match status" value="1"/>
</dbReference>
<dbReference type="GO" id="GO:0006207">
    <property type="term" value="P:'de novo' pyrimidine nucleobase biosynthetic process"/>
    <property type="evidence" value="ECO:0007669"/>
    <property type="project" value="TreeGrafter"/>
</dbReference>
<dbReference type="GO" id="GO:0006222">
    <property type="term" value="P:UMP biosynthetic process"/>
    <property type="evidence" value="ECO:0007669"/>
    <property type="project" value="InterPro"/>
</dbReference>
<evidence type="ECO:0000259" key="7">
    <source>
        <dbReference type="Pfam" id="PF01180"/>
    </source>
</evidence>
<sequence length="324" mass="35819">MADIKTRFAGLELCSPVIVSSSGLTDSAEKNRKWADAGAGAVVLKSLFEEQIHMEAEQYSDPAYAESGDYMAAYVRGHKLAEYLQLIRDTKSVCGIPVIASINCFSDSEWVDFAKHIKEAGADALEINILSLQTDPHAAYGEFEQRHIDILRHVKRVADMHVIMKLGDNLSNPVALIDSLYANGAAAVVLFNRFYPLDIDVDKMTHTTGSVLSTGADLSSPLRWVGIASARVDRIDYAVSGGVHRPEDVVKALLAGASAVEVCSAIYAQKEEFVKSSIEYLRKWMDGKGFERVAQFRAMLNAKEVKGVNMWERTQFLRYFGTKE</sequence>
<reference evidence="8" key="1">
    <citation type="submission" date="2020-10" db="EMBL/GenBank/DDBJ databases">
        <authorList>
            <person name="Gilroy R."/>
        </authorList>
    </citation>
    <scope>NUCLEOTIDE SEQUENCE</scope>
    <source>
        <strain evidence="8">3924</strain>
    </source>
</reference>
<protein>
    <submittedName>
        <fullName evidence="8">Dihydroorotate dehydrogenase-like protein</fullName>
    </submittedName>
</protein>
<comment type="caution">
    <text evidence="8">The sequence shown here is derived from an EMBL/GenBank/DDBJ whole genome shotgun (WGS) entry which is preliminary data.</text>
</comment>
<proteinExistence type="predicted"/>